<feature type="domain" description="R13L1/DRL21-like LRR repeat region" evidence="4">
    <location>
        <begin position="378"/>
        <end position="487"/>
    </location>
</feature>
<feature type="domain" description="NB-ARC" evidence="2">
    <location>
        <begin position="140"/>
        <end position="227"/>
    </location>
</feature>
<organism evidence="5 6">
    <name type="scientific">Chenopodium quinoa</name>
    <name type="common">Quinoa</name>
    <dbReference type="NCBI Taxonomy" id="63459"/>
    <lineage>
        <taxon>Eukaryota</taxon>
        <taxon>Viridiplantae</taxon>
        <taxon>Streptophyta</taxon>
        <taxon>Embryophyta</taxon>
        <taxon>Tracheophyta</taxon>
        <taxon>Spermatophyta</taxon>
        <taxon>Magnoliopsida</taxon>
        <taxon>eudicotyledons</taxon>
        <taxon>Gunneridae</taxon>
        <taxon>Pentapetalae</taxon>
        <taxon>Caryophyllales</taxon>
        <taxon>Chenopodiaceae</taxon>
        <taxon>Chenopodioideae</taxon>
        <taxon>Atripliceae</taxon>
        <taxon>Chenopodium</taxon>
    </lineage>
</organism>
<dbReference type="Gene3D" id="3.40.50.300">
    <property type="entry name" value="P-loop containing nucleotide triphosphate hydrolases"/>
    <property type="match status" value="1"/>
</dbReference>
<dbReference type="InterPro" id="IPR036388">
    <property type="entry name" value="WH-like_DNA-bd_sf"/>
</dbReference>
<keyword evidence="6" id="KW-1185">Reference proteome</keyword>
<dbReference type="Pfam" id="PF23559">
    <property type="entry name" value="WHD_DRP"/>
    <property type="match status" value="1"/>
</dbReference>
<proteinExistence type="predicted"/>
<dbReference type="Proteomes" id="UP000596660">
    <property type="component" value="Unplaced"/>
</dbReference>
<dbReference type="Gene3D" id="1.10.10.10">
    <property type="entry name" value="Winged helix-like DNA-binding domain superfamily/Winged helix DNA-binding domain"/>
    <property type="match status" value="1"/>
</dbReference>
<evidence type="ECO:0000256" key="1">
    <source>
        <dbReference type="ARBA" id="ARBA00022821"/>
    </source>
</evidence>
<dbReference type="OMA" id="RIWRCEN"/>
<keyword evidence="1" id="KW-0611">Plant defense</keyword>
<dbReference type="InterPro" id="IPR056789">
    <property type="entry name" value="LRR_R13L1-DRL21"/>
</dbReference>
<dbReference type="PANTHER" id="PTHR23155:SF1060">
    <property type="entry name" value="NBS-LRR DISEASE RESISTANCE PROTEIN"/>
    <property type="match status" value="1"/>
</dbReference>
<accession>A0A803N4Z6</accession>
<dbReference type="AlphaFoldDB" id="A0A803N4Z6"/>
<dbReference type="SUPFAM" id="SSF52058">
    <property type="entry name" value="L domain-like"/>
    <property type="match status" value="1"/>
</dbReference>
<protein>
    <recommendedName>
        <fullName evidence="7">NB-ARC domain-containing protein</fullName>
    </recommendedName>
</protein>
<dbReference type="GO" id="GO:0043531">
    <property type="term" value="F:ADP binding"/>
    <property type="evidence" value="ECO:0007669"/>
    <property type="project" value="InterPro"/>
</dbReference>
<dbReference type="InterPro" id="IPR002182">
    <property type="entry name" value="NB-ARC"/>
</dbReference>
<dbReference type="Pfam" id="PF25019">
    <property type="entry name" value="LRR_R13L1-DRL21"/>
    <property type="match status" value="1"/>
</dbReference>
<dbReference type="SUPFAM" id="SSF52540">
    <property type="entry name" value="P-loop containing nucleoside triphosphate hydrolases"/>
    <property type="match status" value="1"/>
</dbReference>
<evidence type="ECO:0000313" key="6">
    <source>
        <dbReference type="Proteomes" id="UP000596660"/>
    </source>
</evidence>
<dbReference type="InterPro" id="IPR044974">
    <property type="entry name" value="Disease_R_plants"/>
</dbReference>
<sequence length="602" mass="68792">MQILKFIDQVQTIYESSTKAAHSLSTLLKPVEQDIRDKVDDITERLLDIQDQTHSLSLTAAHMMQHQTLQTETLRGQRETTSLVCKVFGRDEKKQVIITLLLKDEQSAENYVVIPIVGTGGIDIINSATQSCLFDCSNLDQAQVKLQEVLRVKKFLIVLDDIWSEKYDDWYNLQEPFQHGAKGSRVIMTTRNENIARMMINNPALCNIPKLETLSSDDCWLIFQQHAKVEFDLAQMRDNIIEKVNGLPLAAKALGGLLKSIPDKSQRRKILESSVWGEKSSVLPVLRLSYHHMPSYLKRVFSYCSVLPKDYKFMEMEVILLWMAQGFLPETQNERMEDMGHKYFNHLVSRSLYEQIPSDEGKYIMHDLIHDVAQLSAEVADALDAQLHKKKSLDGLYLKWGTYVDEVDDKTNRDVAEKLQPHISIKKSELDGLYFYGVKSWEKWVHPPVGNNRAFPILEKLSIKHCPSLQGDLPPHLPSIRKLGIIECRRLESLELKNLSSSTCRLEVLYVKGCESIVFIGHIPLTLQPLEIDDGEKLGCVDYDEQTINLSARSDNEKALKSEQPTKVSLELPLLTELRIERCPSLRSLQENLLLPALKIFT</sequence>
<dbReference type="InterPro" id="IPR027417">
    <property type="entry name" value="P-loop_NTPase"/>
</dbReference>
<name>A0A803N4Z6_CHEQI</name>
<dbReference type="GO" id="GO:0098542">
    <property type="term" value="P:defense response to other organism"/>
    <property type="evidence" value="ECO:0007669"/>
    <property type="project" value="TreeGrafter"/>
</dbReference>
<evidence type="ECO:0000313" key="5">
    <source>
        <dbReference type="EnsemblPlants" id="AUR62040630-RA:cds"/>
    </source>
</evidence>
<feature type="domain" description="Disease resistance protein winged helix" evidence="3">
    <location>
        <begin position="307"/>
        <end position="373"/>
    </location>
</feature>
<evidence type="ECO:0000259" key="4">
    <source>
        <dbReference type="Pfam" id="PF25019"/>
    </source>
</evidence>
<dbReference type="EnsemblPlants" id="AUR62040630-RA">
    <property type="protein sequence ID" value="AUR62040630-RA:cds"/>
    <property type="gene ID" value="AUR62040630"/>
</dbReference>
<dbReference type="Pfam" id="PF00931">
    <property type="entry name" value="NB-ARC"/>
    <property type="match status" value="1"/>
</dbReference>
<evidence type="ECO:0000259" key="2">
    <source>
        <dbReference type="Pfam" id="PF00931"/>
    </source>
</evidence>
<dbReference type="InterPro" id="IPR058922">
    <property type="entry name" value="WHD_DRP"/>
</dbReference>
<reference evidence="5" key="1">
    <citation type="journal article" date="2017" name="Nature">
        <title>The genome of Chenopodium quinoa.</title>
        <authorList>
            <person name="Jarvis D.E."/>
            <person name="Ho Y.S."/>
            <person name="Lightfoot D.J."/>
            <person name="Schmoeckel S.M."/>
            <person name="Li B."/>
            <person name="Borm T.J.A."/>
            <person name="Ohyanagi H."/>
            <person name="Mineta K."/>
            <person name="Michell C.T."/>
            <person name="Saber N."/>
            <person name="Kharbatia N.M."/>
            <person name="Rupper R.R."/>
            <person name="Sharp A.R."/>
            <person name="Dally N."/>
            <person name="Boughton B.A."/>
            <person name="Woo Y.H."/>
            <person name="Gao G."/>
            <person name="Schijlen E.G.W.M."/>
            <person name="Guo X."/>
            <person name="Momin A.A."/>
            <person name="Negrao S."/>
            <person name="Al-Babili S."/>
            <person name="Gehring C."/>
            <person name="Roessner U."/>
            <person name="Jung C."/>
            <person name="Murphy K."/>
            <person name="Arold S.T."/>
            <person name="Gojobori T."/>
            <person name="van der Linden C.G."/>
            <person name="van Loo E.N."/>
            <person name="Jellen E.N."/>
            <person name="Maughan P.J."/>
            <person name="Tester M."/>
        </authorList>
    </citation>
    <scope>NUCLEOTIDE SEQUENCE [LARGE SCALE GENOMIC DNA]</scope>
    <source>
        <strain evidence="5">cv. PI 614886</strain>
    </source>
</reference>
<reference evidence="5" key="2">
    <citation type="submission" date="2021-03" db="UniProtKB">
        <authorList>
            <consortium name="EnsemblPlants"/>
        </authorList>
    </citation>
    <scope>IDENTIFICATION</scope>
</reference>
<dbReference type="Gramene" id="AUR62040630-RA">
    <property type="protein sequence ID" value="AUR62040630-RA:cds"/>
    <property type="gene ID" value="AUR62040630"/>
</dbReference>
<dbReference type="PANTHER" id="PTHR23155">
    <property type="entry name" value="DISEASE RESISTANCE PROTEIN RP"/>
    <property type="match status" value="1"/>
</dbReference>
<evidence type="ECO:0000259" key="3">
    <source>
        <dbReference type="Pfam" id="PF23559"/>
    </source>
</evidence>
<evidence type="ECO:0008006" key="7">
    <source>
        <dbReference type="Google" id="ProtNLM"/>
    </source>
</evidence>